<dbReference type="Proteomes" id="UP000077315">
    <property type="component" value="Unassembled WGS sequence"/>
</dbReference>
<dbReference type="RefSeq" id="XP_018289212.1">
    <property type="nucleotide sequence ID" value="XM_018431931.1"/>
</dbReference>
<dbReference type="InParanoid" id="A0A162TUV6"/>
<reference evidence="2" key="1">
    <citation type="submission" date="2015-06" db="EMBL/GenBank/DDBJ databases">
        <title>Expansion of signal transduction pathways in fungi by whole-genome duplication.</title>
        <authorList>
            <consortium name="DOE Joint Genome Institute"/>
            <person name="Corrochano L.M."/>
            <person name="Kuo A."/>
            <person name="Marcet-Houben M."/>
            <person name="Polaino S."/>
            <person name="Salamov A."/>
            <person name="Villalobos J.M."/>
            <person name="Alvarez M.I."/>
            <person name="Avalos J."/>
            <person name="Benito E.P."/>
            <person name="Benoit I."/>
            <person name="Burger G."/>
            <person name="Camino L.P."/>
            <person name="Canovas D."/>
            <person name="Cerda-Olmedo E."/>
            <person name="Cheng J.-F."/>
            <person name="Dominguez A."/>
            <person name="Elias M."/>
            <person name="Eslava A.P."/>
            <person name="Glaser F."/>
            <person name="Grimwood J."/>
            <person name="Gutierrez G."/>
            <person name="Heitman J."/>
            <person name="Henrissat B."/>
            <person name="Iturriaga E.A."/>
            <person name="Lang B.F."/>
            <person name="Lavin J.L."/>
            <person name="Lee S."/>
            <person name="Li W."/>
            <person name="Lindquist E."/>
            <person name="Lopez-Garcia S."/>
            <person name="Luque E.M."/>
            <person name="Marcos A.T."/>
            <person name="Martin J."/>
            <person name="McCluskey K."/>
            <person name="Medina H.R."/>
            <person name="Miralles-Duran A."/>
            <person name="Miyazaki A."/>
            <person name="Munoz-Torres E."/>
            <person name="Oguiza J.A."/>
            <person name="Ohm R."/>
            <person name="Olmedo M."/>
            <person name="Orejas M."/>
            <person name="Ortiz-Castellanos L."/>
            <person name="Pisabarro A.G."/>
            <person name="Rodriguez-Romero J."/>
            <person name="Ruiz-Herrera J."/>
            <person name="Ruiz-Vazquez R."/>
            <person name="Sanz C."/>
            <person name="Schackwitz W."/>
            <person name="Schmutz J."/>
            <person name="Shahriari M."/>
            <person name="Shelest E."/>
            <person name="Silva-Franco F."/>
            <person name="Soanes D."/>
            <person name="Syed K."/>
            <person name="Tagua V.G."/>
            <person name="Talbot N.J."/>
            <person name="Thon M."/>
            <person name="De vries R.P."/>
            <person name="Wiebenga A."/>
            <person name="Yadav J.S."/>
            <person name="Braun E.L."/>
            <person name="Baker S."/>
            <person name="Garre V."/>
            <person name="Horwitz B."/>
            <person name="Torres-Martinez S."/>
            <person name="Idnurm A."/>
            <person name="Herrera-Estrella A."/>
            <person name="Gabaldon T."/>
            <person name="Grigoriev I.V."/>
        </authorList>
    </citation>
    <scope>NUCLEOTIDE SEQUENCE [LARGE SCALE GENOMIC DNA]</scope>
    <source>
        <strain evidence="2">NRRL 1555(-)</strain>
    </source>
</reference>
<dbReference type="VEuPathDB" id="FungiDB:PHYBLDRAFT_147680"/>
<keyword evidence="2" id="KW-1185">Reference proteome</keyword>
<proteinExistence type="predicted"/>
<dbReference type="EMBL" id="KV440986">
    <property type="protein sequence ID" value="OAD71172.1"/>
    <property type="molecule type" value="Genomic_DNA"/>
</dbReference>
<evidence type="ECO:0000313" key="1">
    <source>
        <dbReference type="EMBL" id="OAD71172.1"/>
    </source>
</evidence>
<organism evidence="1 2">
    <name type="scientific">Phycomyces blakesleeanus (strain ATCC 8743b / DSM 1359 / FGSC 10004 / NBRC 33097 / NRRL 1555)</name>
    <dbReference type="NCBI Taxonomy" id="763407"/>
    <lineage>
        <taxon>Eukaryota</taxon>
        <taxon>Fungi</taxon>
        <taxon>Fungi incertae sedis</taxon>
        <taxon>Mucoromycota</taxon>
        <taxon>Mucoromycotina</taxon>
        <taxon>Mucoromycetes</taxon>
        <taxon>Mucorales</taxon>
        <taxon>Phycomycetaceae</taxon>
        <taxon>Phycomyces</taxon>
    </lineage>
</organism>
<sequence>MFSDDGNGNIIDYRDQQAPTFVDGTPFRSKIWTDLQKCIKNDVQLEWTTMNAAVMGKDASATIQDTVDNLTTNFISLQIKKSRVAEVMSEEWNLIIKDISRHPLGTNKEESLQARVNWIDYWLEESLTAIDTILVIGIDLSTREIVGATKRKALQNRLSAPKVIDPIIMKRDYTPVYLPLITCLTLIQSEKSWAIVKGNIKRNKSSGIESFAMHIIEASKAVPVENLRGSIQHFTQKAHGCLQENLHNYMCPSK</sequence>
<protein>
    <submittedName>
        <fullName evidence="1">Uncharacterized protein</fullName>
    </submittedName>
</protein>
<name>A0A162TUV6_PHYB8</name>
<dbReference type="GeneID" id="28992837"/>
<dbReference type="AlphaFoldDB" id="A0A162TUV6"/>
<gene>
    <name evidence="1" type="ORF">PHYBLDRAFT_147680</name>
</gene>
<accession>A0A162TUV6</accession>
<evidence type="ECO:0000313" key="2">
    <source>
        <dbReference type="Proteomes" id="UP000077315"/>
    </source>
</evidence>